<dbReference type="OrthoDB" id="4146887at2759"/>
<proteinExistence type="predicted"/>
<sequence>MSRAVRGNPPPQHQTAAARQNEYFVPRDGIDREVITADICRYLGNDALVRPGTYEHPDGRLTQGYFITAYRNLTSAMIQDLKADSARWDAERRAASRSRPGVGGASIPRGDVDGYRSSEIHQQRQHYGPTADGQYADPMAVDPPSYNYSSGQMQPPAVRYPGTGNSGYNGVNSSASYASHQAAHQPRYEAQPAAYSNNPVSAVQYSVPQQSYSPGPPDVNMYGAATMTSGSGMVSQAPFGQVSSAQDQAPYVRGAAFAAQAGMNPMVTSSAGSSRNMYATAGGAGYPTPAEYGYAQTGGVPVNTAGYAAGYTQPQDILYGRGSSSQSPNTISAPSDHLASPTGNQNQTPSQTGYSAAVPATQYKEVQSHPPVGNQNAAASPARNSVGPTSTAQVQTSSSGQTSASTATHAHTRRDRDGDRHRSGRDADRDRDRDRDSDRHAAERQAHRHRNR</sequence>
<organism evidence="2 3">
    <name type="scientific">Coniochaeta pulveracea</name>
    <dbReference type="NCBI Taxonomy" id="177199"/>
    <lineage>
        <taxon>Eukaryota</taxon>
        <taxon>Fungi</taxon>
        <taxon>Dikarya</taxon>
        <taxon>Ascomycota</taxon>
        <taxon>Pezizomycotina</taxon>
        <taxon>Sordariomycetes</taxon>
        <taxon>Sordariomycetidae</taxon>
        <taxon>Coniochaetales</taxon>
        <taxon>Coniochaetaceae</taxon>
        <taxon>Coniochaeta</taxon>
    </lineage>
</organism>
<reference evidence="2 3" key="1">
    <citation type="submission" date="2018-08" db="EMBL/GenBank/DDBJ databases">
        <title>Draft genome of the lignicolous fungus Coniochaeta pulveracea.</title>
        <authorList>
            <person name="Borstlap C.J."/>
            <person name="De Witt R.N."/>
            <person name="Botha A."/>
            <person name="Volschenk H."/>
        </authorList>
    </citation>
    <scope>NUCLEOTIDE SEQUENCE [LARGE SCALE GENOMIC DNA]</scope>
    <source>
        <strain evidence="2 3">CAB683</strain>
    </source>
</reference>
<comment type="caution">
    <text evidence="2">The sequence shown here is derived from an EMBL/GenBank/DDBJ whole genome shotgun (WGS) entry which is preliminary data.</text>
</comment>
<dbReference type="PANTHER" id="PTHR39609">
    <property type="entry name" value="RFEG-RELATED"/>
    <property type="match status" value="1"/>
</dbReference>
<evidence type="ECO:0008006" key="4">
    <source>
        <dbReference type="Google" id="ProtNLM"/>
    </source>
</evidence>
<evidence type="ECO:0000313" key="3">
    <source>
        <dbReference type="Proteomes" id="UP000275385"/>
    </source>
</evidence>
<feature type="region of interest" description="Disordered" evidence="1">
    <location>
        <begin position="318"/>
        <end position="354"/>
    </location>
</feature>
<dbReference type="EMBL" id="QVQW01000109">
    <property type="protein sequence ID" value="RKU40325.1"/>
    <property type="molecule type" value="Genomic_DNA"/>
</dbReference>
<protein>
    <recommendedName>
        <fullName evidence="4">Transcription factor</fullName>
    </recommendedName>
</protein>
<feature type="region of interest" description="Disordered" evidence="1">
    <location>
        <begin position="367"/>
        <end position="452"/>
    </location>
</feature>
<feature type="compositionally biased region" description="Polar residues" evidence="1">
    <location>
        <begin position="341"/>
        <end position="354"/>
    </location>
</feature>
<feature type="compositionally biased region" description="Polar residues" evidence="1">
    <location>
        <begin position="322"/>
        <end position="333"/>
    </location>
</feature>
<feature type="compositionally biased region" description="Basic and acidic residues" evidence="1">
    <location>
        <begin position="110"/>
        <end position="122"/>
    </location>
</feature>
<gene>
    <name evidence="2" type="ORF">DL546_000184</name>
</gene>
<feature type="region of interest" description="Disordered" evidence="1">
    <location>
        <begin position="93"/>
        <end position="156"/>
    </location>
</feature>
<dbReference type="PANTHER" id="PTHR39609:SF1">
    <property type="entry name" value="RFEG"/>
    <property type="match status" value="1"/>
</dbReference>
<feature type="compositionally biased region" description="Polar residues" evidence="1">
    <location>
        <begin position="373"/>
        <end position="388"/>
    </location>
</feature>
<keyword evidence="3" id="KW-1185">Reference proteome</keyword>
<dbReference type="AlphaFoldDB" id="A0A420XXD9"/>
<dbReference type="Proteomes" id="UP000275385">
    <property type="component" value="Unassembled WGS sequence"/>
</dbReference>
<evidence type="ECO:0000313" key="2">
    <source>
        <dbReference type="EMBL" id="RKU40325.1"/>
    </source>
</evidence>
<dbReference type="STRING" id="177199.A0A420XXD9"/>
<feature type="compositionally biased region" description="Low complexity" evidence="1">
    <location>
        <begin position="389"/>
        <end position="408"/>
    </location>
</feature>
<name>A0A420XXD9_9PEZI</name>
<accession>A0A420XXD9</accession>
<evidence type="ECO:0000256" key="1">
    <source>
        <dbReference type="SAM" id="MobiDB-lite"/>
    </source>
</evidence>
<feature type="compositionally biased region" description="Basic and acidic residues" evidence="1">
    <location>
        <begin position="414"/>
        <end position="445"/>
    </location>
</feature>